<accession>A0A835NV26</accession>
<feature type="region of interest" description="Disordered" evidence="1">
    <location>
        <begin position="47"/>
        <end position="79"/>
    </location>
</feature>
<feature type="compositionally biased region" description="Low complexity" evidence="1">
    <location>
        <begin position="69"/>
        <end position="79"/>
    </location>
</feature>
<reference evidence="2" key="1">
    <citation type="submission" date="2020-10" db="EMBL/GenBank/DDBJ databases">
        <title>Feather gene expression reveals the developmental basis of iridescence in African starlings.</title>
        <authorList>
            <person name="Rubenstein D.R."/>
        </authorList>
    </citation>
    <scope>NUCLEOTIDE SEQUENCE</scope>
    <source>
        <strain evidence="2">SS15</strain>
        <tissue evidence="2">Liver</tissue>
    </source>
</reference>
<dbReference type="AlphaFoldDB" id="A0A835NV26"/>
<name>A0A835NV26_9PASS</name>
<keyword evidence="4" id="KW-1185">Reference proteome</keyword>
<organism evidence="2">
    <name type="scientific">Lamprotornis superbus</name>
    <dbReference type="NCBI Taxonomy" id="245042"/>
    <lineage>
        <taxon>Eukaryota</taxon>
        <taxon>Metazoa</taxon>
        <taxon>Chordata</taxon>
        <taxon>Craniata</taxon>
        <taxon>Vertebrata</taxon>
        <taxon>Euteleostomi</taxon>
        <taxon>Archelosauria</taxon>
        <taxon>Archosauria</taxon>
        <taxon>Dinosauria</taxon>
        <taxon>Saurischia</taxon>
        <taxon>Theropoda</taxon>
        <taxon>Coelurosauria</taxon>
        <taxon>Aves</taxon>
        <taxon>Neognathae</taxon>
        <taxon>Neoaves</taxon>
        <taxon>Telluraves</taxon>
        <taxon>Australaves</taxon>
        <taxon>Passeriformes</taxon>
        <taxon>Sturnidae</taxon>
        <taxon>Lamprotornis</taxon>
    </lineage>
</organism>
<gene>
    <name evidence="3" type="ORF">IHE44_0002073</name>
    <name evidence="2" type="ORF">IHE44_010401</name>
</gene>
<reference evidence="3 4" key="2">
    <citation type="journal article" date="2021" name="J. Hered.">
        <title>Feather Gene Expression Elucidates the Developmental Basis of Plumage Iridescence in African Starlings.</title>
        <authorList>
            <person name="Rubenstein D.R."/>
            <person name="Corvelo A."/>
            <person name="MacManes M.D."/>
            <person name="Maia R."/>
            <person name="Narzisi G."/>
            <person name="Rousaki A."/>
            <person name="Vandenabeele P."/>
            <person name="Shawkey M.D."/>
            <person name="Solomon J."/>
        </authorList>
    </citation>
    <scope>NUCLEOTIDE SEQUENCE [LARGE SCALE GENOMIC DNA]</scope>
    <source>
        <strain evidence="3">SS15</strain>
    </source>
</reference>
<proteinExistence type="predicted"/>
<evidence type="ECO:0000313" key="4">
    <source>
        <dbReference type="Proteomes" id="UP000618051"/>
    </source>
</evidence>
<sequence length="79" mass="8474">MVVAVTTSSGGLKGPVKHRSLWEERSKDNTVPKIAGINWDFPSLECRRPEEDSSSFSSSMPIVSLANDSSTASRTSSSS</sequence>
<dbReference type="EMBL" id="JADDUC010000045">
    <property type="protein sequence ID" value="KAG0121720.1"/>
    <property type="molecule type" value="Genomic_DNA"/>
</dbReference>
<evidence type="ECO:0000256" key="1">
    <source>
        <dbReference type="SAM" id="MobiDB-lite"/>
    </source>
</evidence>
<dbReference type="EMBL" id="JADDUC020000011">
    <property type="protein sequence ID" value="KAI1235980.1"/>
    <property type="molecule type" value="Genomic_DNA"/>
</dbReference>
<comment type="caution">
    <text evidence="2">The sequence shown here is derived from an EMBL/GenBank/DDBJ whole genome shotgun (WGS) entry which is preliminary data.</text>
</comment>
<protein>
    <submittedName>
        <fullName evidence="2">Uncharacterized protein</fullName>
    </submittedName>
</protein>
<evidence type="ECO:0000313" key="3">
    <source>
        <dbReference type="EMBL" id="KAI1235980.1"/>
    </source>
</evidence>
<reference evidence="3" key="3">
    <citation type="submission" date="2022-01" db="EMBL/GenBank/DDBJ databases">
        <authorList>
            <person name="Rubenstein D.R."/>
        </authorList>
    </citation>
    <scope>NUCLEOTIDE SEQUENCE</scope>
    <source>
        <strain evidence="3">SS15</strain>
        <tissue evidence="3">Liver</tissue>
    </source>
</reference>
<dbReference type="Proteomes" id="UP000618051">
    <property type="component" value="Unassembled WGS sequence"/>
</dbReference>
<evidence type="ECO:0000313" key="2">
    <source>
        <dbReference type="EMBL" id="KAG0121720.1"/>
    </source>
</evidence>